<accession>U6SIR4</accession>
<dbReference type="AlphaFoldDB" id="U6SIR4"/>
<gene>
    <name evidence="1" type="ORF">A33I_20005</name>
</gene>
<sequence length="49" mass="5755">MSKGLNDLLKTEEERNKDIISDFAKDLLFQIEGLLEEYDKQELVDLIIK</sequence>
<organism evidence="1 2">
    <name type="scientific">Alkalihalophilus marmarensis DSM 21297</name>
    <dbReference type="NCBI Taxonomy" id="1188261"/>
    <lineage>
        <taxon>Bacteria</taxon>
        <taxon>Bacillati</taxon>
        <taxon>Bacillota</taxon>
        <taxon>Bacilli</taxon>
        <taxon>Bacillales</taxon>
        <taxon>Bacillaceae</taxon>
        <taxon>Alkalihalophilus</taxon>
    </lineage>
</organism>
<protein>
    <submittedName>
        <fullName evidence="1">Uncharacterized protein</fullName>
    </submittedName>
</protein>
<keyword evidence="2" id="KW-1185">Reference proteome</keyword>
<evidence type="ECO:0000313" key="2">
    <source>
        <dbReference type="Proteomes" id="UP000017170"/>
    </source>
</evidence>
<dbReference type="PATRIC" id="fig|1188261.3.peg.3558"/>
<proteinExistence type="predicted"/>
<dbReference type="Proteomes" id="UP000017170">
    <property type="component" value="Unassembled WGS sequence"/>
</dbReference>
<dbReference type="RefSeq" id="WP_022629576.1">
    <property type="nucleotide sequence ID" value="NZ_ATAE01000050.1"/>
</dbReference>
<name>U6SIR4_9BACI</name>
<comment type="caution">
    <text evidence="1">The sequence shown here is derived from an EMBL/GenBank/DDBJ whole genome shotgun (WGS) entry which is preliminary data.</text>
</comment>
<dbReference type="EMBL" id="ATAE01000050">
    <property type="protein sequence ID" value="ERN51619.1"/>
    <property type="molecule type" value="Genomic_DNA"/>
</dbReference>
<evidence type="ECO:0000313" key="1">
    <source>
        <dbReference type="EMBL" id="ERN51619.1"/>
    </source>
</evidence>
<reference evidence="1 2" key="1">
    <citation type="journal article" date="2013" name="Genome Announc.">
        <title>Genome Sequence of the Extreme Obligate Alkaliphile Bacillus marmarensis Strain DSM 21297.</title>
        <authorList>
            <person name="Wernick D.G."/>
            <person name="Choi K.Y."/>
            <person name="Tat C.A."/>
            <person name="Lafontaine Rivera J.G."/>
            <person name="Liao J.C."/>
        </authorList>
    </citation>
    <scope>NUCLEOTIDE SEQUENCE [LARGE SCALE GENOMIC DNA]</scope>
    <source>
        <strain evidence="1 2">DSM 21297</strain>
    </source>
</reference>